<organism evidence="1 2">
    <name type="scientific">Babjeviella inositovora NRRL Y-12698</name>
    <dbReference type="NCBI Taxonomy" id="984486"/>
    <lineage>
        <taxon>Eukaryota</taxon>
        <taxon>Fungi</taxon>
        <taxon>Dikarya</taxon>
        <taxon>Ascomycota</taxon>
        <taxon>Saccharomycotina</taxon>
        <taxon>Pichiomycetes</taxon>
        <taxon>Serinales incertae sedis</taxon>
        <taxon>Babjeviella</taxon>
    </lineage>
</organism>
<proteinExistence type="predicted"/>
<dbReference type="AlphaFoldDB" id="A0A1E3QIZ6"/>
<protein>
    <submittedName>
        <fullName evidence="1">Uncharacterized protein</fullName>
    </submittedName>
</protein>
<name>A0A1E3QIZ6_9ASCO</name>
<dbReference type="RefSeq" id="XP_018982987.1">
    <property type="nucleotide sequence ID" value="XM_019129873.1"/>
</dbReference>
<gene>
    <name evidence="1" type="ORF">BABINDRAFT_163372</name>
</gene>
<dbReference type="GeneID" id="30147726"/>
<accession>A0A1E3QIZ6</accession>
<sequence length="53" mass="6159">MPGMPLAWLYGTNRKHWNPQTWHYEYFSRKMRISSHLVISLHHPAGPGVCGVI</sequence>
<dbReference type="Proteomes" id="UP000094336">
    <property type="component" value="Unassembled WGS sequence"/>
</dbReference>
<evidence type="ECO:0000313" key="1">
    <source>
        <dbReference type="EMBL" id="ODQ77659.1"/>
    </source>
</evidence>
<dbReference type="EMBL" id="KV454439">
    <property type="protein sequence ID" value="ODQ77659.1"/>
    <property type="molecule type" value="Genomic_DNA"/>
</dbReference>
<keyword evidence="2" id="KW-1185">Reference proteome</keyword>
<reference evidence="2" key="1">
    <citation type="submission" date="2016-05" db="EMBL/GenBank/DDBJ databases">
        <title>Comparative genomics of biotechnologically important yeasts.</title>
        <authorList>
            <consortium name="DOE Joint Genome Institute"/>
            <person name="Riley R."/>
            <person name="Haridas S."/>
            <person name="Wolfe K.H."/>
            <person name="Lopes M.R."/>
            <person name="Hittinger C.T."/>
            <person name="Goker M."/>
            <person name="Salamov A."/>
            <person name="Wisecaver J."/>
            <person name="Long T.M."/>
            <person name="Aerts A.L."/>
            <person name="Barry K."/>
            <person name="Choi C."/>
            <person name="Clum A."/>
            <person name="Coughlan A.Y."/>
            <person name="Deshpande S."/>
            <person name="Douglass A.P."/>
            <person name="Hanson S.J."/>
            <person name="Klenk H.-P."/>
            <person name="Labutti K."/>
            <person name="Lapidus A."/>
            <person name="Lindquist E."/>
            <person name="Lipzen A."/>
            <person name="Meier-Kolthoff J.P."/>
            <person name="Ohm R.A."/>
            <person name="Otillar R.P."/>
            <person name="Pangilinan J."/>
            <person name="Peng Y."/>
            <person name="Rokas A."/>
            <person name="Rosa C.A."/>
            <person name="Scheuner C."/>
            <person name="Sibirny A.A."/>
            <person name="Slot J.C."/>
            <person name="Stielow J.B."/>
            <person name="Sun H."/>
            <person name="Kurtzman C.P."/>
            <person name="Blackwell M."/>
            <person name="Grigoriev I.V."/>
            <person name="Jeffries T.W."/>
        </authorList>
    </citation>
    <scope>NUCLEOTIDE SEQUENCE [LARGE SCALE GENOMIC DNA]</scope>
    <source>
        <strain evidence="2">NRRL Y-12698</strain>
    </source>
</reference>
<evidence type="ECO:0000313" key="2">
    <source>
        <dbReference type="Proteomes" id="UP000094336"/>
    </source>
</evidence>